<dbReference type="GO" id="GO:0003700">
    <property type="term" value="F:DNA-binding transcription factor activity"/>
    <property type="evidence" value="ECO:0007669"/>
    <property type="project" value="InterPro"/>
</dbReference>
<dbReference type="InterPro" id="IPR036390">
    <property type="entry name" value="WH_DNA-bd_sf"/>
</dbReference>
<reference evidence="6" key="2">
    <citation type="submission" date="2023-02" db="EMBL/GenBank/DDBJ databases">
        <authorList>
            <person name="Lu C.-H."/>
        </authorList>
    </citation>
    <scope>NUCLEOTIDE SEQUENCE</scope>
    <source>
        <strain evidence="6">22TCCZM01-4</strain>
        <strain evidence="5">22TCJT01-1</strain>
    </source>
</reference>
<keyword evidence="2" id="KW-0238">DNA-binding</keyword>
<protein>
    <submittedName>
        <fullName evidence="6">MarR family transcriptional regulator</fullName>
    </submittedName>
</protein>
<dbReference type="AlphaFoldDB" id="A0AAE3LCV8"/>
<dbReference type="GO" id="GO:0003677">
    <property type="term" value="F:DNA binding"/>
    <property type="evidence" value="ECO:0007669"/>
    <property type="project" value="UniProtKB-KW"/>
</dbReference>
<evidence type="ECO:0000259" key="4">
    <source>
        <dbReference type="PROSITE" id="PS50995"/>
    </source>
</evidence>
<feature type="domain" description="HTH marR-type" evidence="4">
    <location>
        <begin position="45"/>
        <end position="184"/>
    </location>
</feature>
<evidence type="ECO:0000313" key="6">
    <source>
        <dbReference type="EMBL" id="MCT7318589.1"/>
    </source>
</evidence>
<dbReference type="PANTHER" id="PTHR33164:SF43">
    <property type="entry name" value="HTH-TYPE TRANSCRIPTIONAL REPRESSOR YETL"/>
    <property type="match status" value="1"/>
</dbReference>
<name>A0AAE3LCV8_9RALS</name>
<evidence type="ECO:0000313" key="8">
    <source>
        <dbReference type="Proteomes" id="UP001164420"/>
    </source>
</evidence>
<organism evidence="6 7">
    <name type="scientific">Ralstonia mojiangensis</name>
    <dbReference type="NCBI Taxonomy" id="2953895"/>
    <lineage>
        <taxon>Bacteria</taxon>
        <taxon>Pseudomonadati</taxon>
        <taxon>Pseudomonadota</taxon>
        <taxon>Betaproteobacteria</taxon>
        <taxon>Burkholderiales</taxon>
        <taxon>Burkholderiaceae</taxon>
        <taxon>Ralstonia</taxon>
    </lineage>
</organism>
<dbReference type="PRINTS" id="PR00598">
    <property type="entry name" value="HTHMARR"/>
</dbReference>
<keyword evidence="8" id="KW-1185">Reference proteome</keyword>
<dbReference type="InterPro" id="IPR036388">
    <property type="entry name" value="WH-like_DNA-bd_sf"/>
</dbReference>
<dbReference type="InterPro" id="IPR023187">
    <property type="entry name" value="Tscrpt_reg_MarR-type_CS"/>
</dbReference>
<dbReference type="PROSITE" id="PS50995">
    <property type="entry name" value="HTH_MARR_2"/>
    <property type="match status" value="1"/>
</dbReference>
<dbReference type="EMBL" id="JAOCQI010000002">
    <property type="protein sequence ID" value="MCT7312112.1"/>
    <property type="molecule type" value="Genomic_DNA"/>
</dbReference>
<dbReference type="Proteomes" id="UP001164374">
    <property type="component" value="Unassembled WGS sequence"/>
</dbReference>
<proteinExistence type="predicted"/>
<evidence type="ECO:0000313" key="7">
    <source>
        <dbReference type="Proteomes" id="UP001164374"/>
    </source>
</evidence>
<dbReference type="PANTHER" id="PTHR33164">
    <property type="entry name" value="TRANSCRIPTIONAL REGULATOR, MARR FAMILY"/>
    <property type="match status" value="1"/>
</dbReference>
<reference evidence="6 8" key="1">
    <citation type="journal article" date="2023" name="Front. Microbiol.">
        <title>Ralstonia chuxiongensis sp. nov., Ralstonia mojiangensis sp. nov., and Ralstonia soli sp. nov., isolated from tobacco fields, are three novel species in the family Burkholderiaceae.</title>
        <authorList>
            <person name="Lu C.H."/>
            <person name="Zhang Y.Y."/>
            <person name="Jiang N."/>
            <person name="Chen W."/>
            <person name="Shao X."/>
            <person name="Zhao Z.M."/>
            <person name="Lu W.L."/>
            <person name="Hu X."/>
            <person name="Xi Y.X."/>
            <person name="Zou S.Y."/>
            <person name="Wei Q.J."/>
            <person name="Lin Z.L."/>
            <person name="Gong L."/>
            <person name="Gai X.T."/>
            <person name="Zhang L.Q."/>
            <person name="Li J.Y."/>
            <person name="Jin Y."/>
            <person name="Xia Z.Y."/>
        </authorList>
    </citation>
    <scope>NUCLEOTIDE SEQUENCE</scope>
    <source>
        <strain evidence="6">22TCCZM01-4</strain>
        <strain evidence="5 8">22TCJT01-1</strain>
    </source>
</reference>
<comment type="caution">
    <text evidence="6">The sequence shown here is derived from an EMBL/GenBank/DDBJ whole genome shotgun (WGS) entry which is preliminary data.</text>
</comment>
<keyword evidence="1" id="KW-0805">Transcription regulation</keyword>
<dbReference type="InterPro" id="IPR000835">
    <property type="entry name" value="HTH_MarR-typ"/>
</dbReference>
<evidence type="ECO:0000256" key="2">
    <source>
        <dbReference type="ARBA" id="ARBA00023125"/>
    </source>
</evidence>
<keyword evidence="3" id="KW-0804">Transcription</keyword>
<dbReference type="EMBL" id="JAOCQJ010000006">
    <property type="protein sequence ID" value="MCT7318589.1"/>
    <property type="molecule type" value="Genomic_DNA"/>
</dbReference>
<dbReference type="Proteomes" id="UP001164420">
    <property type="component" value="Unassembled WGS sequence"/>
</dbReference>
<dbReference type="Pfam" id="PF01047">
    <property type="entry name" value="MarR"/>
    <property type="match status" value="1"/>
</dbReference>
<dbReference type="Gene3D" id="1.10.10.10">
    <property type="entry name" value="Winged helix-like DNA-binding domain superfamily/Winged helix DNA-binding domain"/>
    <property type="match status" value="1"/>
</dbReference>
<sequence length="190" mass="21046">MKQRNAASDRTASREDDIDQDLALAMQPHLALMKRTARRGTHQGRAGIGMLLLWLSDDIGPRVDASLAALGLSENKLDVLMFFGLAERGLIDSKEVTPSAMADYFGITRSTVTGVLDWLEKRGLLQRALSTEDRRSFSLTLTDAGRALLAQALPTFWDTCEALVACLDETECAALQRILAKLWNQLRRQT</sequence>
<accession>A0AAE3LCV8</accession>
<evidence type="ECO:0000256" key="3">
    <source>
        <dbReference type="ARBA" id="ARBA00023163"/>
    </source>
</evidence>
<dbReference type="PROSITE" id="PS01117">
    <property type="entry name" value="HTH_MARR_1"/>
    <property type="match status" value="1"/>
</dbReference>
<evidence type="ECO:0000313" key="5">
    <source>
        <dbReference type="EMBL" id="MCT7312112.1"/>
    </source>
</evidence>
<evidence type="ECO:0000256" key="1">
    <source>
        <dbReference type="ARBA" id="ARBA00023015"/>
    </source>
</evidence>
<dbReference type="GO" id="GO:0006950">
    <property type="term" value="P:response to stress"/>
    <property type="evidence" value="ECO:0007669"/>
    <property type="project" value="TreeGrafter"/>
</dbReference>
<gene>
    <name evidence="6" type="ORF">N5I87_21435</name>
    <name evidence="5" type="ORF">N5J06_14200</name>
</gene>
<dbReference type="InterPro" id="IPR039422">
    <property type="entry name" value="MarR/SlyA-like"/>
</dbReference>
<dbReference type="SMART" id="SM00347">
    <property type="entry name" value="HTH_MARR"/>
    <property type="match status" value="1"/>
</dbReference>
<dbReference type="SUPFAM" id="SSF46785">
    <property type="entry name" value="Winged helix' DNA-binding domain"/>
    <property type="match status" value="1"/>
</dbReference>